<dbReference type="PROSITE" id="PS50231">
    <property type="entry name" value="RICIN_B_LECTIN"/>
    <property type="match status" value="1"/>
</dbReference>
<feature type="non-terminal residue" evidence="4">
    <location>
        <position position="237"/>
    </location>
</feature>
<evidence type="ECO:0000256" key="1">
    <source>
        <dbReference type="SAM" id="MobiDB-lite"/>
    </source>
</evidence>
<dbReference type="InterPro" id="IPR035992">
    <property type="entry name" value="Ricin_B-like_lectins"/>
</dbReference>
<evidence type="ECO:0000256" key="2">
    <source>
        <dbReference type="SAM" id="SignalP"/>
    </source>
</evidence>
<proteinExistence type="predicted"/>
<dbReference type="RefSeq" id="WP_377262538.1">
    <property type="nucleotide sequence ID" value="NZ_JBHLUH010000103.1"/>
</dbReference>
<gene>
    <name evidence="4" type="ORF">ACFFIA_41610</name>
</gene>
<dbReference type="Proteomes" id="UP001589867">
    <property type="component" value="Unassembled WGS sequence"/>
</dbReference>
<dbReference type="PROSITE" id="PS51318">
    <property type="entry name" value="TAT"/>
    <property type="match status" value="1"/>
</dbReference>
<keyword evidence="5" id="KW-1185">Reference proteome</keyword>
<comment type="caution">
    <text evidence="4">The sequence shown here is derived from an EMBL/GenBank/DDBJ whole genome shotgun (WGS) entry which is preliminary data.</text>
</comment>
<evidence type="ECO:0000313" key="5">
    <source>
        <dbReference type="Proteomes" id="UP001589867"/>
    </source>
</evidence>
<sequence length="237" mass="25362">MIQLRRTGRSRRSLALVAGATALVAAGAITTVGLTTASAATVSTSTDYVFVNRHSNKAMDLYNWATNDGAPIVQFARNDLAVQRWRFVDAGSGYYKIRSVHSGKVLEVPNATDGARLVQMADSGNTRQHFRLADSDAGYVRFINRHSNKALDVWEWSTADGGPIAQFTDLNGWNQQWQLVNVGGGGGNPTTPPPSGSWPTPTGQVNVNGTISVSGTLDGGMRRYCCIGDGGQEESQD</sequence>
<dbReference type="Pfam" id="PF14200">
    <property type="entry name" value="RicinB_lectin_2"/>
    <property type="match status" value="1"/>
</dbReference>
<dbReference type="Gene3D" id="2.80.10.50">
    <property type="match status" value="2"/>
</dbReference>
<accession>A0ABV6MH98</accession>
<dbReference type="InterPro" id="IPR000772">
    <property type="entry name" value="Ricin_B_lectin"/>
</dbReference>
<dbReference type="InterPro" id="IPR006311">
    <property type="entry name" value="TAT_signal"/>
</dbReference>
<name>A0ABV6MH98_9ACTN</name>
<dbReference type="SMART" id="SM00458">
    <property type="entry name" value="RICIN"/>
    <property type="match status" value="1"/>
</dbReference>
<protein>
    <submittedName>
        <fullName evidence="4">RICIN domain-containing protein</fullName>
    </submittedName>
</protein>
<feature type="region of interest" description="Disordered" evidence="1">
    <location>
        <begin position="183"/>
        <end position="202"/>
    </location>
</feature>
<feature type="signal peptide" evidence="2">
    <location>
        <begin position="1"/>
        <end position="25"/>
    </location>
</feature>
<reference evidence="4 5" key="1">
    <citation type="submission" date="2024-09" db="EMBL/GenBank/DDBJ databases">
        <authorList>
            <person name="Sun Q."/>
            <person name="Mori K."/>
        </authorList>
    </citation>
    <scope>NUCLEOTIDE SEQUENCE [LARGE SCALE GENOMIC DNA]</scope>
    <source>
        <strain evidence="4 5">TBRC 3947</strain>
    </source>
</reference>
<evidence type="ECO:0000313" key="4">
    <source>
        <dbReference type="EMBL" id="MFC0534112.1"/>
    </source>
</evidence>
<dbReference type="SUPFAM" id="SSF50370">
    <property type="entry name" value="Ricin B-like lectins"/>
    <property type="match status" value="1"/>
</dbReference>
<dbReference type="EMBL" id="JBHLUH010000103">
    <property type="protein sequence ID" value="MFC0534112.1"/>
    <property type="molecule type" value="Genomic_DNA"/>
</dbReference>
<organism evidence="4 5">
    <name type="scientific">Phytohabitans kaempferiae</name>
    <dbReference type="NCBI Taxonomy" id="1620943"/>
    <lineage>
        <taxon>Bacteria</taxon>
        <taxon>Bacillati</taxon>
        <taxon>Actinomycetota</taxon>
        <taxon>Actinomycetes</taxon>
        <taxon>Micromonosporales</taxon>
        <taxon>Micromonosporaceae</taxon>
    </lineage>
</organism>
<feature type="domain" description="Ricin B lectin" evidence="3">
    <location>
        <begin position="46"/>
        <end position="180"/>
    </location>
</feature>
<feature type="chain" id="PRO_5046752032" evidence="2">
    <location>
        <begin position="26"/>
        <end position="237"/>
    </location>
</feature>
<evidence type="ECO:0000259" key="3">
    <source>
        <dbReference type="SMART" id="SM00458"/>
    </source>
</evidence>
<keyword evidence="2" id="KW-0732">Signal</keyword>